<organism evidence="9 10">
    <name type="scientific">Brassica cretica</name>
    <name type="common">Mustard</name>
    <dbReference type="NCBI Taxonomy" id="69181"/>
    <lineage>
        <taxon>Eukaryota</taxon>
        <taxon>Viridiplantae</taxon>
        <taxon>Streptophyta</taxon>
        <taxon>Embryophyta</taxon>
        <taxon>Tracheophyta</taxon>
        <taxon>Spermatophyta</taxon>
        <taxon>Magnoliopsida</taxon>
        <taxon>eudicotyledons</taxon>
        <taxon>Gunneridae</taxon>
        <taxon>Pentapetalae</taxon>
        <taxon>rosids</taxon>
        <taxon>malvids</taxon>
        <taxon>Brassicales</taxon>
        <taxon>Brassicaceae</taxon>
        <taxon>Brassiceae</taxon>
        <taxon>Brassica</taxon>
    </lineage>
</organism>
<dbReference type="PANTHER" id="PTHR31221:SF1">
    <property type="entry name" value="WRKY TRANSCRIPTION FACTOR 33-RELATED"/>
    <property type="match status" value="1"/>
</dbReference>
<feature type="compositionally biased region" description="Basic and acidic residues" evidence="7">
    <location>
        <begin position="121"/>
        <end position="131"/>
    </location>
</feature>
<feature type="compositionally biased region" description="Basic and acidic residues" evidence="7">
    <location>
        <begin position="487"/>
        <end position="497"/>
    </location>
</feature>
<feature type="compositionally biased region" description="Basic and acidic residues" evidence="7">
    <location>
        <begin position="568"/>
        <end position="577"/>
    </location>
</feature>
<dbReference type="Proteomes" id="UP000712600">
    <property type="component" value="Unassembled WGS sequence"/>
</dbReference>
<feature type="region of interest" description="Disordered" evidence="7">
    <location>
        <begin position="542"/>
        <end position="634"/>
    </location>
</feature>
<dbReference type="Gene3D" id="2.20.25.80">
    <property type="entry name" value="WRKY domain"/>
    <property type="match status" value="4"/>
</dbReference>
<dbReference type="SMART" id="SM00774">
    <property type="entry name" value="WRKY"/>
    <property type="match status" value="4"/>
</dbReference>
<dbReference type="PANTHER" id="PTHR31221">
    <property type="entry name" value="WRKY TRANSCRIPTION FACTOR PROTEIN 1-RELATED"/>
    <property type="match status" value="1"/>
</dbReference>
<dbReference type="InterPro" id="IPR003657">
    <property type="entry name" value="WRKY_dom"/>
</dbReference>
<feature type="domain" description="WRKY" evidence="8">
    <location>
        <begin position="646"/>
        <end position="711"/>
    </location>
</feature>
<evidence type="ECO:0000256" key="5">
    <source>
        <dbReference type="ARBA" id="ARBA00023163"/>
    </source>
</evidence>
<evidence type="ECO:0000256" key="1">
    <source>
        <dbReference type="ARBA" id="ARBA00004123"/>
    </source>
</evidence>
<dbReference type="InterPro" id="IPR036576">
    <property type="entry name" value="WRKY_dom_sf"/>
</dbReference>
<feature type="domain" description="WRKY" evidence="8">
    <location>
        <begin position="127"/>
        <end position="185"/>
    </location>
</feature>
<dbReference type="EMBL" id="QGKX02000996">
    <property type="protein sequence ID" value="KAF3559236.1"/>
    <property type="molecule type" value="Genomic_DNA"/>
</dbReference>
<gene>
    <name evidence="9" type="ORF">F2Q69_00010969</name>
</gene>
<dbReference type="SUPFAM" id="SSF118290">
    <property type="entry name" value="WRKY DNA-binding domain"/>
    <property type="match status" value="4"/>
</dbReference>
<feature type="compositionally biased region" description="Polar residues" evidence="7">
    <location>
        <begin position="81"/>
        <end position="120"/>
    </location>
</feature>
<feature type="domain" description="WRKY" evidence="8">
    <location>
        <begin position="280"/>
        <end position="345"/>
    </location>
</feature>
<name>A0A8S9R1I7_BRACR</name>
<feature type="compositionally biased region" description="Basic and acidic residues" evidence="7">
    <location>
        <begin position="247"/>
        <end position="256"/>
    </location>
</feature>
<feature type="compositionally biased region" description="Low complexity" evidence="7">
    <location>
        <begin position="791"/>
        <end position="801"/>
    </location>
</feature>
<evidence type="ECO:0000256" key="6">
    <source>
        <dbReference type="ARBA" id="ARBA00023242"/>
    </source>
</evidence>
<dbReference type="GO" id="GO:0043565">
    <property type="term" value="F:sequence-specific DNA binding"/>
    <property type="evidence" value="ECO:0007669"/>
    <property type="project" value="InterPro"/>
</dbReference>
<keyword evidence="6" id="KW-0539">Nucleus</keyword>
<sequence length="801" mass="88026">MAASSLLTMDNSITRQNMNGSANWSGIRSSAASLEDLEIPPKFRSFAPSSISISPSLVSPSTCFSPSVFLDSPAFVASSANTQSSGVSAPTTTTTNSSVLQSQETRPNNNTHHQTASYNGREQRKGEDGYNWRKYGQKQVKGSENPRSYYKCTFPNCPTKKKVETSLEGQITEIVYKGSHNHPKPQSTRRSSSSSSTFHSAVFDHHGDHSDSFVIQQDDNNTTSGSLGDDELSVMSRGEEEDCGSEPEAKRWKGESETNGGNGNGSKTVREPRIVVQTTSDIDILDDGYRWRKYGQKVVKGNPNPRSYYKCTTNGCPVRKHVERASHDMRAVITTYEGKHNHDVPAARGSGYTTNRLAQDPASAPIRPNAIAGHSSYTTSSQAPYTLQMLHQNNNTSAGSFGYATNNNNFLGGGSLLTYENNQKSINEEEKTKKNNNNVNFFDFSFQTQSSGVSAPTTTTTNSSVLQSQETRPNNNTHHQTASYNGREQRKGEDGYNWRKYGQKQVKGSENPRSYYKCTFPNCPTKKKVETSLEGQITEIVYKGSHNHPKPQSTRRSSSSSSAFHSAVFDHHGDHSDSFVIQQDDNNTTSGSLGDDELSVMSRGEEEDCGSEPEAKRWKGESETNGGNGNGSKTVREPRIVVQTTSDIDILDDGYRWRKYGQKVVKGNPNPRSYYKCTTNGCPVRKHVERASHDMRAVITTYEGKHNHDVPAARGSGYTTNRLAQDPSSAPIRPNAIAGHPSYTTSSQAPYTLQMLHQNNNTSAGSFGYATNNNNFLGGGFSRAKEEPNDDSSSFFDSFLS</sequence>
<feature type="compositionally biased region" description="Polar residues" evidence="7">
    <location>
        <begin position="717"/>
        <end position="727"/>
    </location>
</feature>
<dbReference type="FunFam" id="2.20.25.80:FF:000006">
    <property type="entry name" value="WRKY transcription factor"/>
    <property type="match status" value="2"/>
</dbReference>
<keyword evidence="2" id="KW-0677">Repeat</keyword>
<comment type="subcellular location">
    <subcellularLocation>
        <location evidence="1">Nucleus</location>
    </subcellularLocation>
</comment>
<evidence type="ECO:0000313" key="9">
    <source>
        <dbReference type="EMBL" id="KAF3559236.1"/>
    </source>
</evidence>
<accession>A0A8S9R1I7</accession>
<feature type="compositionally biased region" description="Polar residues" evidence="7">
    <location>
        <begin position="450"/>
        <end position="486"/>
    </location>
</feature>
<reference evidence="9" key="1">
    <citation type="submission" date="2019-12" db="EMBL/GenBank/DDBJ databases">
        <title>Genome sequencing and annotation of Brassica cretica.</title>
        <authorList>
            <person name="Studholme D.J."/>
            <person name="Sarris P."/>
        </authorList>
    </citation>
    <scope>NUCLEOTIDE SEQUENCE</scope>
    <source>
        <strain evidence="9">PFS-109/04</strain>
        <tissue evidence="9">Leaf</tissue>
    </source>
</reference>
<feature type="compositionally biased region" description="Low complexity" evidence="7">
    <location>
        <begin position="188"/>
        <end position="197"/>
    </location>
</feature>
<feature type="compositionally biased region" description="Polar residues" evidence="7">
    <location>
        <begin position="579"/>
        <end position="592"/>
    </location>
</feature>
<feature type="region of interest" description="Disordered" evidence="7">
    <location>
        <begin position="780"/>
        <end position="801"/>
    </location>
</feature>
<dbReference type="Pfam" id="PF03106">
    <property type="entry name" value="WRKY"/>
    <property type="match status" value="4"/>
</dbReference>
<dbReference type="FunFam" id="2.20.25.80:FF:000001">
    <property type="entry name" value="WRKY transcription factor 33"/>
    <property type="match status" value="2"/>
</dbReference>
<feature type="region of interest" description="Disordered" evidence="7">
    <location>
        <begin position="707"/>
        <end position="727"/>
    </location>
</feature>
<feature type="region of interest" description="Disordered" evidence="7">
    <location>
        <begin position="81"/>
        <end position="132"/>
    </location>
</feature>
<evidence type="ECO:0000313" key="10">
    <source>
        <dbReference type="Proteomes" id="UP000712600"/>
    </source>
</evidence>
<keyword evidence="3" id="KW-0805">Transcription regulation</keyword>
<feature type="region of interest" description="Disordered" evidence="7">
    <location>
        <begin position="176"/>
        <end position="268"/>
    </location>
</feature>
<dbReference type="GO" id="GO:0003700">
    <property type="term" value="F:DNA-binding transcription factor activity"/>
    <property type="evidence" value="ECO:0007669"/>
    <property type="project" value="InterPro"/>
</dbReference>
<dbReference type="InterPro" id="IPR044810">
    <property type="entry name" value="WRKY_plant"/>
</dbReference>
<feature type="region of interest" description="Disordered" evidence="7">
    <location>
        <begin position="450"/>
        <end position="498"/>
    </location>
</feature>
<feature type="domain" description="WRKY" evidence="8">
    <location>
        <begin position="493"/>
        <end position="551"/>
    </location>
</feature>
<keyword evidence="4" id="KW-0238">DNA-binding</keyword>
<proteinExistence type="predicted"/>
<feature type="compositionally biased region" description="Basic and acidic residues" evidence="7">
    <location>
        <begin position="202"/>
        <end position="211"/>
    </location>
</feature>
<evidence type="ECO:0000256" key="2">
    <source>
        <dbReference type="ARBA" id="ARBA00022737"/>
    </source>
</evidence>
<evidence type="ECO:0000256" key="7">
    <source>
        <dbReference type="SAM" id="MobiDB-lite"/>
    </source>
</evidence>
<protein>
    <recommendedName>
        <fullName evidence="8">WRKY domain-containing protein</fullName>
    </recommendedName>
</protein>
<comment type="caution">
    <text evidence="9">The sequence shown here is derived from an EMBL/GenBank/DDBJ whole genome shotgun (WGS) entry which is preliminary data.</text>
</comment>
<evidence type="ECO:0000256" key="4">
    <source>
        <dbReference type="ARBA" id="ARBA00023125"/>
    </source>
</evidence>
<feature type="compositionally biased region" description="Basic and acidic residues" evidence="7">
    <location>
        <begin position="613"/>
        <end position="622"/>
    </location>
</feature>
<keyword evidence="5" id="KW-0804">Transcription</keyword>
<dbReference type="GO" id="GO:0005634">
    <property type="term" value="C:nucleus"/>
    <property type="evidence" value="ECO:0007669"/>
    <property type="project" value="UniProtKB-SubCell"/>
</dbReference>
<feature type="compositionally biased region" description="Polar residues" evidence="7">
    <location>
        <begin position="213"/>
        <end position="226"/>
    </location>
</feature>
<evidence type="ECO:0000259" key="8">
    <source>
        <dbReference type="PROSITE" id="PS50811"/>
    </source>
</evidence>
<evidence type="ECO:0000256" key="3">
    <source>
        <dbReference type="ARBA" id="ARBA00023015"/>
    </source>
</evidence>
<dbReference type="AlphaFoldDB" id="A0A8S9R1I7"/>
<dbReference type="PROSITE" id="PS50811">
    <property type="entry name" value="WRKY"/>
    <property type="match status" value="4"/>
</dbReference>